<evidence type="ECO:0000256" key="3">
    <source>
        <dbReference type="ARBA" id="ARBA00022722"/>
    </source>
</evidence>
<evidence type="ECO:0000256" key="9">
    <source>
        <dbReference type="SAM" id="Phobius"/>
    </source>
</evidence>
<evidence type="ECO:0000259" key="10">
    <source>
        <dbReference type="Pfam" id="PF03372"/>
    </source>
</evidence>
<dbReference type="GO" id="GO:0004519">
    <property type="term" value="F:endonuclease activity"/>
    <property type="evidence" value="ECO:0007669"/>
    <property type="project" value="UniProtKB-KW"/>
</dbReference>
<comment type="caution">
    <text evidence="11">The sequence shown here is derived from an EMBL/GenBank/DDBJ whole genome shotgun (WGS) entry which is preliminary data.</text>
</comment>
<dbReference type="Proteomes" id="UP001056429">
    <property type="component" value="Unassembled WGS sequence"/>
</dbReference>
<dbReference type="InterPro" id="IPR036691">
    <property type="entry name" value="Endo/exonu/phosph_ase_sf"/>
</dbReference>
<keyword evidence="9" id="KW-0812">Transmembrane</keyword>
<dbReference type="PANTHER" id="PTHR15822">
    <property type="entry name" value="TRAF AND TNF RECEPTOR-ASSOCIATED PROTEIN"/>
    <property type="match status" value="1"/>
</dbReference>
<keyword evidence="6" id="KW-0378">Hydrolase</keyword>
<dbReference type="InterPro" id="IPR051547">
    <property type="entry name" value="TDP2-like"/>
</dbReference>
<keyword evidence="4" id="KW-0479">Metal-binding</keyword>
<evidence type="ECO:0000313" key="12">
    <source>
        <dbReference type="Proteomes" id="UP001056429"/>
    </source>
</evidence>
<dbReference type="GO" id="GO:0046872">
    <property type="term" value="F:metal ion binding"/>
    <property type="evidence" value="ECO:0007669"/>
    <property type="project" value="UniProtKB-KW"/>
</dbReference>
<dbReference type="EMBL" id="JAGSOJ010000004">
    <property type="protein sequence ID" value="MCM1991600.1"/>
    <property type="molecule type" value="Genomic_DNA"/>
</dbReference>
<dbReference type="AlphaFoldDB" id="A0A9J6P833"/>
<proteinExistence type="predicted"/>
<evidence type="ECO:0000256" key="2">
    <source>
        <dbReference type="ARBA" id="ARBA00001946"/>
    </source>
</evidence>
<keyword evidence="11" id="KW-0255">Endonuclease</keyword>
<dbReference type="PANTHER" id="PTHR15822:SF4">
    <property type="entry name" value="TYROSYL-DNA PHOSPHODIESTERASE 2"/>
    <property type="match status" value="1"/>
</dbReference>
<evidence type="ECO:0000256" key="4">
    <source>
        <dbReference type="ARBA" id="ARBA00022723"/>
    </source>
</evidence>
<dbReference type="InterPro" id="IPR005135">
    <property type="entry name" value="Endo/exonuclease/phosphatase"/>
</dbReference>
<dbReference type="GO" id="GO:0016787">
    <property type="term" value="F:hydrolase activity"/>
    <property type="evidence" value="ECO:0007669"/>
    <property type="project" value="UniProtKB-KW"/>
</dbReference>
<keyword evidence="7" id="KW-0460">Magnesium</keyword>
<evidence type="ECO:0000256" key="1">
    <source>
        <dbReference type="ARBA" id="ARBA00001936"/>
    </source>
</evidence>
<reference evidence="11" key="1">
    <citation type="journal article" date="2021" name="mSystems">
        <title>Bacteria and Archaea Synergistically Convert Glycine Betaine to Biogenic Methane in the Formosa Cold Seep of the South China Sea.</title>
        <authorList>
            <person name="Li L."/>
            <person name="Zhang W."/>
            <person name="Zhang S."/>
            <person name="Song L."/>
            <person name="Sun Q."/>
            <person name="Zhang H."/>
            <person name="Xiang H."/>
            <person name="Dong X."/>
        </authorList>
    </citation>
    <scope>NUCLEOTIDE SEQUENCE</scope>
    <source>
        <strain evidence="11">ZWT</strain>
    </source>
</reference>
<evidence type="ECO:0000256" key="5">
    <source>
        <dbReference type="ARBA" id="ARBA00022763"/>
    </source>
</evidence>
<dbReference type="Pfam" id="PF03372">
    <property type="entry name" value="Exo_endo_phos"/>
    <property type="match status" value="1"/>
</dbReference>
<comment type="cofactor">
    <cofactor evidence="2">
        <name>Mg(2+)</name>
        <dbReference type="ChEBI" id="CHEBI:18420"/>
    </cofactor>
</comment>
<keyword evidence="3" id="KW-0540">Nuclease</keyword>
<accession>A0A9J6P833</accession>
<name>A0A9J6P833_9CLOT</name>
<evidence type="ECO:0000256" key="8">
    <source>
        <dbReference type="ARBA" id="ARBA00023204"/>
    </source>
</evidence>
<dbReference type="GO" id="GO:0006281">
    <property type="term" value="P:DNA repair"/>
    <property type="evidence" value="ECO:0007669"/>
    <property type="project" value="UniProtKB-KW"/>
</dbReference>
<organism evidence="11 12">
    <name type="scientific">Oceanirhabdus seepicola</name>
    <dbReference type="NCBI Taxonomy" id="2828781"/>
    <lineage>
        <taxon>Bacteria</taxon>
        <taxon>Bacillati</taxon>
        <taxon>Bacillota</taxon>
        <taxon>Clostridia</taxon>
        <taxon>Eubacteriales</taxon>
        <taxon>Clostridiaceae</taxon>
        <taxon>Oceanirhabdus</taxon>
    </lineage>
</organism>
<keyword evidence="8" id="KW-0234">DNA repair</keyword>
<dbReference type="Gene3D" id="3.60.10.10">
    <property type="entry name" value="Endonuclease/exonuclease/phosphatase"/>
    <property type="match status" value="1"/>
</dbReference>
<feature type="domain" description="Endonuclease/exonuclease/phosphatase" evidence="10">
    <location>
        <begin position="90"/>
        <end position="338"/>
    </location>
</feature>
<keyword evidence="12" id="KW-1185">Reference proteome</keyword>
<gene>
    <name evidence="11" type="ORF">KDK92_17835</name>
</gene>
<evidence type="ECO:0000313" key="11">
    <source>
        <dbReference type="EMBL" id="MCM1991600.1"/>
    </source>
</evidence>
<reference evidence="11" key="2">
    <citation type="submission" date="2021-04" db="EMBL/GenBank/DDBJ databases">
        <authorList>
            <person name="Dong X."/>
        </authorList>
    </citation>
    <scope>NUCLEOTIDE SEQUENCE</scope>
    <source>
        <strain evidence="11">ZWT</strain>
    </source>
</reference>
<keyword evidence="5" id="KW-0227">DNA damage</keyword>
<feature type="transmembrane region" description="Helical" evidence="9">
    <location>
        <begin position="7"/>
        <end position="27"/>
    </location>
</feature>
<dbReference type="RefSeq" id="WP_250860743.1">
    <property type="nucleotide sequence ID" value="NZ_JAGSOJ010000004.1"/>
</dbReference>
<keyword evidence="9" id="KW-1133">Transmembrane helix</keyword>
<evidence type="ECO:0000256" key="6">
    <source>
        <dbReference type="ARBA" id="ARBA00022801"/>
    </source>
</evidence>
<comment type="cofactor">
    <cofactor evidence="1">
        <name>Mn(2+)</name>
        <dbReference type="ChEBI" id="CHEBI:29035"/>
    </cofactor>
</comment>
<dbReference type="SUPFAM" id="SSF56219">
    <property type="entry name" value="DNase I-like"/>
    <property type="match status" value="1"/>
</dbReference>
<protein>
    <submittedName>
        <fullName evidence="11">Endonuclease/exonuclease/phosphatase family protein</fullName>
    </submittedName>
</protein>
<sequence>MKKIKYLLIVVLAIAILVAGYFLFMTVTDYKPDSKITLEVNQKSNQDIDSNEFKATIFNIGYCGLDKEVDFFMDGGTGSRASSKEKVLSNIASITSLLQETENDFILLQEVDLDSTRTYHINEQEKFSESFSDYSDTYAVNYDVPWVPVPITKPMGNVNSGLVTLSKYKIDSSIRYQFPGEEKWPRQLALLDRCFIETRHKVSDNKELVIINTHMSAYDKGGFIREQQMNFLVDYLKNEYEKGNYVVVGGDWNQELPGTDADKMNPGEERPGWVKKIDVEFQNYVWAVDVKTPTTRDDDKPYVKGENYIAIIDGFLVSDNIEVIEVKTSDLGFDNSDHNPVTLRFSLKKD</sequence>
<evidence type="ECO:0000256" key="7">
    <source>
        <dbReference type="ARBA" id="ARBA00022842"/>
    </source>
</evidence>
<keyword evidence="9" id="KW-0472">Membrane</keyword>